<feature type="chain" id="PRO_5023881327" description="Secreted protein" evidence="1">
    <location>
        <begin position="24"/>
        <end position="197"/>
    </location>
</feature>
<reference evidence="2 3" key="1">
    <citation type="submission" date="2019-09" db="EMBL/GenBank/DDBJ databases">
        <title>Draft genome of the ectomycorrhizal ascomycete Sphaerosporella brunnea.</title>
        <authorList>
            <consortium name="DOE Joint Genome Institute"/>
            <person name="Benucci G.M."/>
            <person name="Marozzi G."/>
            <person name="Antonielli L."/>
            <person name="Sanchez S."/>
            <person name="Marco P."/>
            <person name="Wang X."/>
            <person name="Falini L.B."/>
            <person name="Barry K."/>
            <person name="Haridas S."/>
            <person name="Lipzen A."/>
            <person name="Labutti K."/>
            <person name="Grigoriev I.V."/>
            <person name="Murat C."/>
            <person name="Martin F."/>
            <person name="Albertini E."/>
            <person name="Donnini D."/>
            <person name="Bonito G."/>
        </authorList>
    </citation>
    <scope>NUCLEOTIDE SEQUENCE [LARGE SCALE GENOMIC DNA]</scope>
    <source>
        <strain evidence="2 3">Sb_GMNB300</strain>
    </source>
</reference>
<comment type="caution">
    <text evidence="2">The sequence shown here is derived from an EMBL/GenBank/DDBJ whole genome shotgun (WGS) entry which is preliminary data.</text>
</comment>
<gene>
    <name evidence="2" type="ORF">FN846DRAFT_656681</name>
</gene>
<evidence type="ECO:0000313" key="3">
    <source>
        <dbReference type="Proteomes" id="UP000326924"/>
    </source>
</evidence>
<keyword evidence="1" id="KW-0732">Signal</keyword>
<name>A0A5J5EBH2_9PEZI</name>
<evidence type="ECO:0000313" key="2">
    <source>
        <dbReference type="EMBL" id="KAA8892614.1"/>
    </source>
</evidence>
<sequence length="197" mass="22269">MRSVLHCLLRFAFLPSFLPNLQTQCLHELLPRRRCQNLLSTLLHSIKKSFSLCSCSSLDGSLRTLQCFSCLFRLILSPPHHHVARLLGIQNAATLKMRTLGSLAPNLFCFFGRLNLCSCFSTSVCLRQPSSQCSVKSTLQTWCRSFKVTDFVVNRLGLTLQRPHKVLGPLSASYSVRADRFWLVDRSIELEVVVLEG</sequence>
<accession>A0A5J5EBH2</accession>
<dbReference type="InParanoid" id="A0A5J5EBH2"/>
<organism evidence="2 3">
    <name type="scientific">Sphaerosporella brunnea</name>
    <dbReference type="NCBI Taxonomy" id="1250544"/>
    <lineage>
        <taxon>Eukaryota</taxon>
        <taxon>Fungi</taxon>
        <taxon>Dikarya</taxon>
        <taxon>Ascomycota</taxon>
        <taxon>Pezizomycotina</taxon>
        <taxon>Pezizomycetes</taxon>
        <taxon>Pezizales</taxon>
        <taxon>Pyronemataceae</taxon>
        <taxon>Sphaerosporella</taxon>
    </lineage>
</organism>
<keyword evidence="3" id="KW-1185">Reference proteome</keyword>
<feature type="signal peptide" evidence="1">
    <location>
        <begin position="1"/>
        <end position="23"/>
    </location>
</feature>
<dbReference type="Proteomes" id="UP000326924">
    <property type="component" value="Unassembled WGS sequence"/>
</dbReference>
<dbReference type="AlphaFoldDB" id="A0A5J5EBH2"/>
<evidence type="ECO:0000256" key="1">
    <source>
        <dbReference type="SAM" id="SignalP"/>
    </source>
</evidence>
<proteinExistence type="predicted"/>
<evidence type="ECO:0008006" key="4">
    <source>
        <dbReference type="Google" id="ProtNLM"/>
    </source>
</evidence>
<dbReference type="EMBL" id="VXIS01000669">
    <property type="protein sequence ID" value="KAA8892614.1"/>
    <property type="molecule type" value="Genomic_DNA"/>
</dbReference>
<protein>
    <recommendedName>
        <fullName evidence="4">Secreted protein</fullName>
    </recommendedName>
</protein>